<dbReference type="InterPro" id="IPR016192">
    <property type="entry name" value="APOBEC/CMP_deaminase_Zn-bd"/>
</dbReference>
<dbReference type="InterPro" id="IPR016193">
    <property type="entry name" value="Cytidine_deaminase-like"/>
</dbReference>
<name>A0A0A2UYD8_9BACI</name>
<dbReference type="eggNOG" id="COG0590">
    <property type="taxonomic scope" value="Bacteria"/>
</dbReference>
<dbReference type="STRING" id="1385513.N780_12000"/>
<dbReference type="PROSITE" id="PS00903">
    <property type="entry name" value="CYT_DCMP_DEAMINASES_1"/>
    <property type="match status" value="1"/>
</dbReference>
<evidence type="ECO:0000313" key="5">
    <source>
        <dbReference type="Proteomes" id="UP000030153"/>
    </source>
</evidence>
<dbReference type="PANTHER" id="PTHR11079:SF162">
    <property type="entry name" value="RIBOFLAVIN BIOSYNTHESIS PROTEIN PYRD, CHLOROPLASTIC"/>
    <property type="match status" value="1"/>
</dbReference>
<organism evidence="4 5">
    <name type="scientific">Pontibacillus chungwhensis BH030062</name>
    <dbReference type="NCBI Taxonomy" id="1385513"/>
    <lineage>
        <taxon>Bacteria</taxon>
        <taxon>Bacillati</taxon>
        <taxon>Bacillota</taxon>
        <taxon>Bacilli</taxon>
        <taxon>Bacillales</taxon>
        <taxon>Bacillaceae</taxon>
        <taxon>Pontibacillus</taxon>
    </lineage>
</organism>
<feature type="domain" description="CMP/dCMP-type deaminase" evidence="3">
    <location>
        <begin position="4"/>
        <end position="121"/>
    </location>
</feature>
<gene>
    <name evidence="4" type="ORF">N780_12000</name>
</gene>
<proteinExistence type="predicted"/>
<evidence type="ECO:0000256" key="1">
    <source>
        <dbReference type="ARBA" id="ARBA00022723"/>
    </source>
</evidence>
<dbReference type="Gene3D" id="3.40.140.10">
    <property type="entry name" value="Cytidine Deaminase, domain 2"/>
    <property type="match status" value="1"/>
</dbReference>
<dbReference type="OrthoDB" id="9802676at2"/>
<keyword evidence="1" id="KW-0479">Metal-binding</keyword>
<reference evidence="4 5" key="1">
    <citation type="submission" date="2013-08" db="EMBL/GenBank/DDBJ databases">
        <title>Genome of Pontibacillus chungwhensis.</title>
        <authorList>
            <person name="Wang Q."/>
            <person name="Wang G."/>
        </authorList>
    </citation>
    <scope>NUCLEOTIDE SEQUENCE [LARGE SCALE GENOMIC DNA]</scope>
    <source>
        <strain evidence="4 5">BH030062</strain>
    </source>
</reference>
<sequence length="216" mass="24621">MNWNQLSSQWKRCFELAWESYQLGSKPIAALVTNEEGKIVAEGKCAVHCNLPDERIRCNEIAHAEVNALLNIDNRVHTYRAPYTLYSTLEPCPLCMGALYMSGIKNLKYAAKDEYGGSIDLLGSTTYMSRKKINAEGPFVSIEEVSIVLNVAFDIEYDPTKRFVIEEMKKVYPEALEVGREFAVHRTLQQNKHLPIEKIYTLIQKALIKHLKSLHS</sequence>
<keyword evidence="2" id="KW-0862">Zinc</keyword>
<dbReference type="PROSITE" id="PS51747">
    <property type="entry name" value="CYT_DCMP_DEAMINASES_2"/>
    <property type="match status" value="1"/>
</dbReference>
<dbReference type="PANTHER" id="PTHR11079">
    <property type="entry name" value="CYTOSINE DEAMINASE FAMILY MEMBER"/>
    <property type="match status" value="1"/>
</dbReference>
<evidence type="ECO:0000259" key="3">
    <source>
        <dbReference type="PROSITE" id="PS51747"/>
    </source>
</evidence>
<dbReference type="CDD" id="cd01285">
    <property type="entry name" value="nucleoside_deaminase"/>
    <property type="match status" value="1"/>
</dbReference>
<dbReference type="GO" id="GO:0008270">
    <property type="term" value="F:zinc ion binding"/>
    <property type="evidence" value="ECO:0007669"/>
    <property type="project" value="InterPro"/>
</dbReference>
<dbReference type="EMBL" id="AVBG01000001">
    <property type="protein sequence ID" value="KGP93287.1"/>
    <property type="molecule type" value="Genomic_DNA"/>
</dbReference>
<accession>A0A0A2UYD8</accession>
<dbReference type="Pfam" id="PF00383">
    <property type="entry name" value="dCMP_cyt_deam_1"/>
    <property type="match status" value="1"/>
</dbReference>
<dbReference type="InterPro" id="IPR002125">
    <property type="entry name" value="CMP_dCMP_dom"/>
</dbReference>
<dbReference type="Proteomes" id="UP000030153">
    <property type="component" value="Unassembled WGS sequence"/>
</dbReference>
<dbReference type="AlphaFoldDB" id="A0A0A2UYD8"/>
<evidence type="ECO:0000256" key="2">
    <source>
        <dbReference type="ARBA" id="ARBA00022833"/>
    </source>
</evidence>
<comment type="caution">
    <text evidence="4">The sequence shown here is derived from an EMBL/GenBank/DDBJ whole genome shotgun (WGS) entry which is preliminary data.</text>
</comment>
<evidence type="ECO:0000313" key="4">
    <source>
        <dbReference type="EMBL" id="KGP93287.1"/>
    </source>
</evidence>
<dbReference type="SUPFAM" id="SSF53927">
    <property type="entry name" value="Cytidine deaminase-like"/>
    <property type="match status" value="1"/>
</dbReference>
<keyword evidence="5" id="KW-1185">Reference proteome</keyword>
<dbReference type="GO" id="GO:0016787">
    <property type="term" value="F:hydrolase activity"/>
    <property type="evidence" value="ECO:0007669"/>
    <property type="project" value="InterPro"/>
</dbReference>
<protein>
    <recommendedName>
        <fullName evidence="3">CMP/dCMP-type deaminase domain-containing protein</fullName>
    </recommendedName>
</protein>
<dbReference type="RefSeq" id="WP_036779165.1">
    <property type="nucleotide sequence ID" value="NZ_AVBG01000001.1"/>
</dbReference>